<evidence type="ECO:0000313" key="3">
    <source>
        <dbReference type="Proteomes" id="UP000317429"/>
    </source>
</evidence>
<accession>A0A518DEI3</accession>
<dbReference type="RefSeq" id="WP_197526905.1">
    <property type="nucleotide sequence ID" value="NZ_CP036291.1"/>
</dbReference>
<dbReference type="PANTHER" id="PTHR36173">
    <property type="entry name" value="RIBONUCLEASE VAPC16-RELATED"/>
    <property type="match status" value="1"/>
</dbReference>
<organism evidence="2 3">
    <name type="scientific">Pirellulimonas nuda</name>
    <dbReference type="NCBI Taxonomy" id="2528009"/>
    <lineage>
        <taxon>Bacteria</taxon>
        <taxon>Pseudomonadati</taxon>
        <taxon>Planctomycetota</taxon>
        <taxon>Planctomycetia</taxon>
        <taxon>Pirellulales</taxon>
        <taxon>Lacipirellulaceae</taxon>
        <taxon>Pirellulimonas</taxon>
    </lineage>
</organism>
<dbReference type="Gene3D" id="3.40.50.1010">
    <property type="entry name" value="5'-nuclease"/>
    <property type="match status" value="1"/>
</dbReference>
<evidence type="ECO:0000259" key="1">
    <source>
        <dbReference type="Pfam" id="PF01850"/>
    </source>
</evidence>
<protein>
    <submittedName>
        <fullName evidence="2">PIN domain protein</fullName>
    </submittedName>
</protein>
<dbReference type="AlphaFoldDB" id="A0A518DEI3"/>
<dbReference type="CDD" id="cd09872">
    <property type="entry name" value="PIN_Sll0205-like"/>
    <property type="match status" value="1"/>
</dbReference>
<keyword evidence="3" id="KW-1185">Reference proteome</keyword>
<dbReference type="EMBL" id="CP036291">
    <property type="protein sequence ID" value="QDU89884.1"/>
    <property type="molecule type" value="Genomic_DNA"/>
</dbReference>
<dbReference type="Proteomes" id="UP000317429">
    <property type="component" value="Chromosome"/>
</dbReference>
<dbReference type="Pfam" id="PF01850">
    <property type="entry name" value="PIN"/>
    <property type="match status" value="1"/>
</dbReference>
<dbReference type="PANTHER" id="PTHR36173:SF2">
    <property type="entry name" value="RIBONUCLEASE VAPC16"/>
    <property type="match status" value="1"/>
</dbReference>
<gene>
    <name evidence="2" type="ORF">Pla175_32800</name>
</gene>
<dbReference type="InterPro" id="IPR041705">
    <property type="entry name" value="PIN_Sll0205"/>
</dbReference>
<evidence type="ECO:0000313" key="2">
    <source>
        <dbReference type="EMBL" id="QDU89884.1"/>
    </source>
</evidence>
<dbReference type="InterPro" id="IPR029060">
    <property type="entry name" value="PIN-like_dom_sf"/>
</dbReference>
<dbReference type="SUPFAM" id="SSF88723">
    <property type="entry name" value="PIN domain-like"/>
    <property type="match status" value="1"/>
</dbReference>
<feature type="domain" description="PIN" evidence="1">
    <location>
        <begin position="4"/>
        <end position="124"/>
    </location>
</feature>
<dbReference type="KEGG" id="pnd:Pla175_32800"/>
<name>A0A518DEI3_9BACT</name>
<dbReference type="InterPro" id="IPR002716">
    <property type="entry name" value="PIN_dom"/>
</dbReference>
<dbReference type="InterPro" id="IPR052919">
    <property type="entry name" value="TA_system_RNase"/>
</dbReference>
<reference evidence="2 3" key="1">
    <citation type="submission" date="2019-02" db="EMBL/GenBank/DDBJ databases">
        <title>Deep-cultivation of Planctomycetes and their phenomic and genomic characterization uncovers novel biology.</title>
        <authorList>
            <person name="Wiegand S."/>
            <person name="Jogler M."/>
            <person name="Boedeker C."/>
            <person name="Pinto D."/>
            <person name="Vollmers J."/>
            <person name="Rivas-Marin E."/>
            <person name="Kohn T."/>
            <person name="Peeters S.H."/>
            <person name="Heuer A."/>
            <person name="Rast P."/>
            <person name="Oberbeckmann S."/>
            <person name="Bunk B."/>
            <person name="Jeske O."/>
            <person name="Meyerdierks A."/>
            <person name="Storesund J.E."/>
            <person name="Kallscheuer N."/>
            <person name="Luecker S."/>
            <person name="Lage O.M."/>
            <person name="Pohl T."/>
            <person name="Merkel B.J."/>
            <person name="Hornburger P."/>
            <person name="Mueller R.-W."/>
            <person name="Bruemmer F."/>
            <person name="Labrenz M."/>
            <person name="Spormann A.M."/>
            <person name="Op den Camp H."/>
            <person name="Overmann J."/>
            <person name="Amann R."/>
            <person name="Jetten M.S.M."/>
            <person name="Mascher T."/>
            <person name="Medema M.H."/>
            <person name="Devos D.P."/>
            <person name="Kaster A.-K."/>
            <person name="Ovreas L."/>
            <person name="Rohde M."/>
            <person name="Galperin M.Y."/>
            <person name="Jogler C."/>
        </authorList>
    </citation>
    <scope>NUCLEOTIDE SEQUENCE [LARGE SCALE GENOMIC DNA]</scope>
    <source>
        <strain evidence="2 3">Pla175</strain>
    </source>
</reference>
<proteinExistence type="predicted"/>
<sequence length="130" mass="14290">MSQVLIDTQALIWFAENAPALSAAARALVDDPNTVRLASSASLWEMAIKIRLGKLTLRSGSLRRFAIMLRDHDVEVLDVSTNDAIGVGDLPTGEHKDPFDRLLAAQCLGRRLTLVSIDTAFDAYGVRRVW</sequence>